<evidence type="ECO:0000256" key="1">
    <source>
        <dbReference type="ARBA" id="ARBA00022723"/>
    </source>
</evidence>
<feature type="domain" description="EF-hand" evidence="7">
    <location>
        <begin position="53"/>
        <end position="88"/>
    </location>
</feature>
<dbReference type="InterPro" id="IPR002048">
    <property type="entry name" value="EF_hand_dom"/>
</dbReference>
<feature type="domain" description="EF-hand" evidence="7">
    <location>
        <begin position="89"/>
        <end position="124"/>
    </location>
</feature>
<name>A0A1B0GHX1_LUTLO</name>
<dbReference type="GO" id="GO:0016460">
    <property type="term" value="C:myosin II complex"/>
    <property type="evidence" value="ECO:0007669"/>
    <property type="project" value="TreeGrafter"/>
</dbReference>
<dbReference type="PROSITE" id="PS00018">
    <property type="entry name" value="EF_HAND_1"/>
    <property type="match status" value="3"/>
</dbReference>
<feature type="domain" description="EF-hand" evidence="7">
    <location>
        <begin position="229"/>
        <end position="264"/>
    </location>
</feature>
<dbReference type="PANTHER" id="PTHR23048:SF59">
    <property type="entry name" value="EF-HAND SUPERFAMILY PROTEIN"/>
    <property type="match status" value="1"/>
</dbReference>
<evidence type="ECO:0000313" key="9">
    <source>
        <dbReference type="Proteomes" id="UP000092461"/>
    </source>
</evidence>
<dbReference type="AlphaFoldDB" id="A0A1B0GHX1"/>
<evidence type="ECO:0000256" key="6">
    <source>
        <dbReference type="SAM" id="Coils"/>
    </source>
</evidence>
<keyword evidence="1" id="KW-0479">Metal-binding</keyword>
<dbReference type="CDD" id="cd00051">
    <property type="entry name" value="EFh"/>
    <property type="match status" value="3"/>
</dbReference>
<dbReference type="VEuPathDB" id="VectorBase:LLONM1_002394"/>
<feature type="domain" description="EF-hand" evidence="7">
    <location>
        <begin position="13"/>
        <end position="48"/>
    </location>
</feature>
<dbReference type="InterPro" id="IPR011992">
    <property type="entry name" value="EF-hand-dom_pair"/>
</dbReference>
<dbReference type="PANTHER" id="PTHR23048">
    <property type="entry name" value="MYOSIN LIGHT CHAIN 1, 3"/>
    <property type="match status" value="1"/>
</dbReference>
<comment type="similarity">
    <text evidence="5">Belongs to the troponin C family.</text>
</comment>
<dbReference type="Pfam" id="PF00036">
    <property type="entry name" value="EF-hand_1"/>
    <property type="match status" value="1"/>
</dbReference>
<evidence type="ECO:0000256" key="4">
    <source>
        <dbReference type="ARBA" id="ARBA00023179"/>
    </source>
</evidence>
<sequence length="392" mass="44799">MVGTILGMLGHQLDQKMLDDIIAEVDADGSGQIEFEEFATLAARFLVEEDAEAMQAELKEAFRLYDKEGNGYITTDVLREILRELDDKITEEDLDMMIEEIDSDGSGTVDFDEFMEVMTVLKNAFDVFDTEKNGYIQTEMIGMILEMLGQRLDDKSLAAVIREHDQRQTGKLDFEKFAQLASKYVEVEEDFEAVQRELKEAFRLYDKEGKGYLTLEVLRDILRELDDKITEDDLDMMIDEIDADGSGTIDFDVLTNAFKAFDTDGFVLTQDIGTILEMLGHKLDDQTLKSVIRPHDPRQTGKLNFEQFCSLAGDYVDVEEDQDAIRAELREAFLLYDKYGVGYLTTEVLRDILHELDDKISEEDLDMMIDEIDADGSGTVDFEEFMEVMTEQ</sequence>
<dbReference type="Gene3D" id="1.10.238.10">
    <property type="entry name" value="EF-hand"/>
    <property type="match status" value="6"/>
</dbReference>
<evidence type="ECO:0000256" key="2">
    <source>
        <dbReference type="ARBA" id="ARBA00022737"/>
    </source>
</evidence>
<keyword evidence="3" id="KW-0106">Calcium</keyword>
<keyword evidence="4" id="KW-0514">Muscle protein</keyword>
<evidence type="ECO:0000259" key="7">
    <source>
        <dbReference type="PROSITE" id="PS50222"/>
    </source>
</evidence>
<keyword evidence="2" id="KW-0677">Repeat</keyword>
<accession>A0A1B0GHX1</accession>
<dbReference type="Proteomes" id="UP000092461">
    <property type="component" value="Unassembled WGS sequence"/>
</dbReference>
<dbReference type="EnsemblMetazoa" id="LLOJ001886-RA">
    <property type="protein sequence ID" value="LLOJ001886-PA"/>
    <property type="gene ID" value="LLOJ001886"/>
</dbReference>
<dbReference type="GO" id="GO:0005509">
    <property type="term" value="F:calcium ion binding"/>
    <property type="evidence" value="ECO:0007669"/>
    <property type="project" value="InterPro"/>
</dbReference>
<feature type="coiled-coil region" evidence="6">
    <location>
        <begin position="177"/>
        <end position="204"/>
    </location>
</feature>
<dbReference type="VEuPathDB" id="VectorBase:LLOJ001886"/>
<reference evidence="8" key="1">
    <citation type="submission" date="2020-05" db="UniProtKB">
        <authorList>
            <consortium name="EnsemblMetazoa"/>
        </authorList>
    </citation>
    <scope>IDENTIFICATION</scope>
    <source>
        <strain evidence="8">Jacobina</strain>
    </source>
</reference>
<dbReference type="SUPFAM" id="SSF47473">
    <property type="entry name" value="EF-hand"/>
    <property type="match status" value="3"/>
</dbReference>
<keyword evidence="9" id="KW-1185">Reference proteome</keyword>
<dbReference type="Pfam" id="PF13499">
    <property type="entry name" value="EF-hand_7"/>
    <property type="match status" value="3"/>
</dbReference>
<evidence type="ECO:0000313" key="8">
    <source>
        <dbReference type="EnsemblMetazoa" id="LLOJ001886-PA"/>
    </source>
</evidence>
<feature type="domain" description="EF-hand" evidence="7">
    <location>
        <begin position="360"/>
        <end position="392"/>
    </location>
</feature>
<proteinExistence type="inferred from homology"/>
<dbReference type="EMBL" id="AJWK01006321">
    <property type="status" value="NOT_ANNOTATED_CDS"/>
    <property type="molecule type" value="Genomic_DNA"/>
</dbReference>
<organism evidence="8 9">
    <name type="scientific">Lutzomyia longipalpis</name>
    <name type="common">Sand fly</name>
    <dbReference type="NCBI Taxonomy" id="7200"/>
    <lineage>
        <taxon>Eukaryota</taxon>
        <taxon>Metazoa</taxon>
        <taxon>Ecdysozoa</taxon>
        <taxon>Arthropoda</taxon>
        <taxon>Hexapoda</taxon>
        <taxon>Insecta</taxon>
        <taxon>Pterygota</taxon>
        <taxon>Neoptera</taxon>
        <taxon>Endopterygota</taxon>
        <taxon>Diptera</taxon>
        <taxon>Nematocera</taxon>
        <taxon>Psychodoidea</taxon>
        <taxon>Psychodidae</taxon>
        <taxon>Lutzomyia</taxon>
        <taxon>Lutzomyia</taxon>
    </lineage>
</organism>
<dbReference type="PROSITE" id="PS50222">
    <property type="entry name" value="EF_HAND_2"/>
    <property type="match status" value="7"/>
</dbReference>
<dbReference type="FunFam" id="1.10.238.10:FF:000103">
    <property type="entry name" value="Troponin C Ib"/>
    <property type="match status" value="1"/>
</dbReference>
<keyword evidence="6" id="KW-0175">Coiled coil</keyword>
<feature type="domain" description="EF-hand" evidence="7">
    <location>
        <begin position="193"/>
        <end position="228"/>
    </location>
</feature>
<dbReference type="InterPro" id="IPR018247">
    <property type="entry name" value="EF_Hand_1_Ca_BS"/>
</dbReference>
<dbReference type="FunFam" id="1.10.238.10:FF:000003">
    <property type="entry name" value="Calmodulin A"/>
    <property type="match status" value="2"/>
</dbReference>
<evidence type="ECO:0000256" key="5">
    <source>
        <dbReference type="ARBA" id="ARBA00038202"/>
    </source>
</evidence>
<feature type="domain" description="EF-hand" evidence="7">
    <location>
        <begin position="324"/>
        <end position="359"/>
    </location>
</feature>
<dbReference type="InterPro" id="IPR050230">
    <property type="entry name" value="CALM/Myosin/TropC-like"/>
</dbReference>
<dbReference type="VEuPathDB" id="VectorBase:LLONM1_004822"/>
<dbReference type="SMART" id="SM00054">
    <property type="entry name" value="EFh"/>
    <property type="match status" value="9"/>
</dbReference>
<evidence type="ECO:0000256" key="3">
    <source>
        <dbReference type="ARBA" id="ARBA00022837"/>
    </source>
</evidence>
<protein>
    <recommendedName>
        <fullName evidence="7">EF-hand domain-containing protein</fullName>
    </recommendedName>
</protein>